<accession>A0A9X1HUK1</accession>
<dbReference type="SUPFAM" id="SSF51445">
    <property type="entry name" value="(Trans)glycosidases"/>
    <property type="match status" value="1"/>
</dbReference>
<dbReference type="Gene3D" id="3.20.20.80">
    <property type="entry name" value="Glycosidases"/>
    <property type="match status" value="1"/>
</dbReference>
<dbReference type="InterPro" id="IPR017853">
    <property type="entry name" value="GH"/>
</dbReference>
<dbReference type="EMBL" id="JAIXNE010000002">
    <property type="protein sequence ID" value="MCA6075547.1"/>
    <property type="molecule type" value="Genomic_DNA"/>
</dbReference>
<feature type="domain" description="Glycoside hydrolase family 2 catalytic" evidence="1">
    <location>
        <begin position="84"/>
        <end position="236"/>
    </location>
</feature>
<protein>
    <recommendedName>
        <fullName evidence="1">Glycoside hydrolase family 2 catalytic domain-containing protein</fullName>
    </recommendedName>
</protein>
<evidence type="ECO:0000313" key="4">
    <source>
        <dbReference type="EMBL" id="MCA6077852.1"/>
    </source>
</evidence>
<dbReference type="GO" id="GO:0005975">
    <property type="term" value="P:carbohydrate metabolic process"/>
    <property type="evidence" value="ECO:0007669"/>
    <property type="project" value="InterPro"/>
</dbReference>
<evidence type="ECO:0000313" key="2">
    <source>
        <dbReference type="EMBL" id="MCA6075547.1"/>
    </source>
</evidence>
<dbReference type="GO" id="GO:0004553">
    <property type="term" value="F:hydrolase activity, hydrolyzing O-glycosyl compounds"/>
    <property type="evidence" value="ECO:0007669"/>
    <property type="project" value="InterPro"/>
</dbReference>
<dbReference type="Pfam" id="PF02836">
    <property type="entry name" value="Glyco_hydro_2_C"/>
    <property type="match status" value="1"/>
</dbReference>
<name>A0A9X1HUK1_9BACT</name>
<reference evidence="3" key="1">
    <citation type="submission" date="2021-09" db="EMBL/GenBank/DDBJ databases">
        <title>Fulvivirga sp. isolated from coastal sediment.</title>
        <authorList>
            <person name="Yu H."/>
        </authorList>
    </citation>
    <scope>NUCLEOTIDE SEQUENCE</scope>
    <source>
        <strain evidence="3">1062</strain>
    </source>
</reference>
<proteinExistence type="predicted"/>
<dbReference type="InterPro" id="IPR013783">
    <property type="entry name" value="Ig-like_fold"/>
</dbReference>
<evidence type="ECO:0000259" key="1">
    <source>
        <dbReference type="Pfam" id="PF02836"/>
    </source>
</evidence>
<dbReference type="InterPro" id="IPR006103">
    <property type="entry name" value="Glyco_hydro_2_cat"/>
</dbReference>
<evidence type="ECO:0000313" key="5">
    <source>
        <dbReference type="Proteomes" id="UP001139409"/>
    </source>
</evidence>
<keyword evidence="5" id="KW-1185">Reference proteome</keyword>
<organism evidence="3 5">
    <name type="scientific">Fulvivirga sedimenti</name>
    <dbReference type="NCBI Taxonomy" id="2879465"/>
    <lineage>
        <taxon>Bacteria</taxon>
        <taxon>Pseudomonadati</taxon>
        <taxon>Bacteroidota</taxon>
        <taxon>Cytophagia</taxon>
        <taxon>Cytophagales</taxon>
        <taxon>Fulvivirgaceae</taxon>
        <taxon>Fulvivirga</taxon>
    </lineage>
</organism>
<comment type="caution">
    <text evidence="3">The sequence shown here is derived from an EMBL/GenBank/DDBJ whole genome shotgun (WGS) entry which is preliminary data.</text>
</comment>
<dbReference type="AlphaFoldDB" id="A0A9X1HUK1"/>
<dbReference type="Gene3D" id="2.60.40.10">
    <property type="entry name" value="Immunoglobulins"/>
    <property type="match status" value="1"/>
</dbReference>
<dbReference type="EMBL" id="JAIXNE010000004">
    <property type="protein sequence ID" value="MCA6077852.1"/>
    <property type="molecule type" value="Genomic_DNA"/>
</dbReference>
<dbReference type="EMBL" id="JAIXNE010000003">
    <property type="protein sequence ID" value="MCA6076724.1"/>
    <property type="molecule type" value="Genomic_DNA"/>
</dbReference>
<dbReference type="RefSeq" id="WP_225698646.1">
    <property type="nucleotide sequence ID" value="NZ_JAIXNE010000002.1"/>
</dbReference>
<gene>
    <name evidence="2" type="ORF">LDX50_11765</name>
    <name evidence="3" type="ORF">LDX50_17735</name>
    <name evidence="4" type="ORF">LDX50_23455</name>
</gene>
<dbReference type="Proteomes" id="UP001139409">
    <property type="component" value="Unassembled WGS sequence"/>
</dbReference>
<sequence length="435" mass="50075">MSKAGLLILVLVILGFCFSCKSKQQNGRTEAKVYIDQHEGRYRLIRNSEPFYIRGANGTVQLSRLHEIGGNTIRTYDTLQLTSILDEAHANGLAVIVGLPIIRSYHYNTYYHNDSLVQGQYDAVKNTIRKYRDHPALLMWCLGNELNFTFGPKYGKFYEALNQLIQLIHSEDPNHPVTTTIQSFGEGYVANIKWYVPDIDIISINTFGKLRQLEEDLSYYKWFWNGPYIITEWGVNGHWESDSTIWGVPVEEPSSKKAEFIKTAYSEKIITEQRRCLGSLVFFWGSRQEKTDTWYPLITDDGLETQSVEELQYLWTGKYPENRAPVVEYALLNEKGPNSDILLRPGATYPLEVLVHDPDGDSLQFEWYLYAENWYKPTFDQEREIIPLSGHIVDPKARKTTFQTPDHEGAFRVAVNVFDNKGHLGTANVPFYVVK</sequence>
<evidence type="ECO:0000313" key="3">
    <source>
        <dbReference type="EMBL" id="MCA6076724.1"/>
    </source>
</evidence>